<evidence type="ECO:0008006" key="3">
    <source>
        <dbReference type="Google" id="ProtNLM"/>
    </source>
</evidence>
<dbReference type="Proteomes" id="UP001195624">
    <property type="component" value="Unassembled WGS sequence"/>
</dbReference>
<dbReference type="InterPro" id="IPR003458">
    <property type="entry name" value="Phage_T4_Gp38_tail_assem"/>
</dbReference>
<organism evidence="1 2">
    <name type="scientific">Winslowiella toletana</name>
    <dbReference type="NCBI Taxonomy" id="92490"/>
    <lineage>
        <taxon>Bacteria</taxon>
        <taxon>Pseudomonadati</taxon>
        <taxon>Pseudomonadota</taxon>
        <taxon>Gammaproteobacteria</taxon>
        <taxon>Enterobacterales</taxon>
        <taxon>Erwiniaceae</taxon>
        <taxon>Winslowiella</taxon>
    </lineage>
</organism>
<evidence type="ECO:0000313" key="2">
    <source>
        <dbReference type="Proteomes" id="UP001195624"/>
    </source>
</evidence>
<dbReference type="EMBL" id="JAGGMQ010000001">
    <property type="protein sequence ID" value="MBP2167714.1"/>
    <property type="molecule type" value="Genomic_DNA"/>
</dbReference>
<protein>
    <recommendedName>
        <fullName evidence="3">Tail fiber assembly protein</fullName>
    </recommendedName>
</protein>
<proteinExistence type="predicted"/>
<dbReference type="RefSeq" id="WP_017803358.1">
    <property type="nucleotide sequence ID" value="NZ_JAGGMQ010000001.1"/>
</dbReference>
<comment type="caution">
    <text evidence="1">The sequence shown here is derived from an EMBL/GenBank/DDBJ whole genome shotgun (WGS) entry which is preliminary data.</text>
</comment>
<accession>A0ABS4P4Z5</accession>
<reference evidence="2" key="1">
    <citation type="submission" date="2023-07" db="EMBL/GenBank/DDBJ databases">
        <title>Genome mining of underrepresented organisms for secondary metabolites.</title>
        <authorList>
            <person name="D'Agostino P.M."/>
        </authorList>
    </citation>
    <scope>NUCLEOTIDE SEQUENCE [LARGE SCALE GENOMIC DNA]</scope>
    <source>
        <strain evidence="2">WS4403</strain>
    </source>
</reference>
<dbReference type="Pfam" id="PF02413">
    <property type="entry name" value="Caudo_TAP"/>
    <property type="match status" value="1"/>
</dbReference>
<keyword evidence="2" id="KW-1185">Reference proteome</keyword>
<name>A0ABS4P4Z5_9GAMM</name>
<sequence>MIARAEADKKYQLDNVANSIAVWQTKLLMDRKLTDAETKSLNAWLDYSDALSAVNTSIVSAENPPAWPASPAA</sequence>
<evidence type="ECO:0000313" key="1">
    <source>
        <dbReference type="EMBL" id="MBP2167714.1"/>
    </source>
</evidence>
<gene>
    <name evidence="1" type="ORF">J2125_000906</name>
</gene>